<feature type="domain" description="DAGKc" evidence="9">
    <location>
        <begin position="1"/>
        <end position="128"/>
    </location>
</feature>
<dbReference type="PROSITE" id="PS50146">
    <property type="entry name" value="DAGK"/>
    <property type="match status" value="1"/>
</dbReference>
<organism evidence="10 11">
    <name type="scientific">Hoyosella altamirensis</name>
    <dbReference type="NCBI Taxonomy" id="616997"/>
    <lineage>
        <taxon>Bacteria</taxon>
        <taxon>Bacillati</taxon>
        <taxon>Actinomycetota</taxon>
        <taxon>Actinomycetes</taxon>
        <taxon>Mycobacteriales</taxon>
        <taxon>Hoyosellaceae</taxon>
        <taxon>Hoyosella</taxon>
    </lineage>
</organism>
<keyword evidence="3" id="KW-0808">Transferase</keyword>
<keyword evidence="4" id="KW-0547">Nucleotide-binding</keyword>
<dbReference type="Gene3D" id="2.60.200.40">
    <property type="match status" value="1"/>
</dbReference>
<evidence type="ECO:0000256" key="5">
    <source>
        <dbReference type="ARBA" id="ARBA00022777"/>
    </source>
</evidence>
<protein>
    <submittedName>
        <fullName evidence="10">YegS/Rv2252/BmrU family lipid kinase</fullName>
    </submittedName>
</protein>
<dbReference type="PANTHER" id="PTHR12358">
    <property type="entry name" value="SPHINGOSINE KINASE"/>
    <property type="match status" value="1"/>
</dbReference>
<dbReference type="Proteomes" id="UP000567922">
    <property type="component" value="Unassembled WGS sequence"/>
</dbReference>
<dbReference type="Gene3D" id="3.40.50.10330">
    <property type="entry name" value="Probable inorganic polyphosphate/atp-NAD kinase, domain 1"/>
    <property type="match status" value="1"/>
</dbReference>
<evidence type="ECO:0000313" key="11">
    <source>
        <dbReference type="Proteomes" id="UP000567922"/>
    </source>
</evidence>
<evidence type="ECO:0000256" key="6">
    <source>
        <dbReference type="ARBA" id="ARBA00022840"/>
    </source>
</evidence>
<dbReference type="InterPro" id="IPR050187">
    <property type="entry name" value="Lipid_Phosphate_FormReg"/>
</dbReference>
<evidence type="ECO:0000256" key="7">
    <source>
        <dbReference type="ARBA" id="ARBA00023209"/>
    </source>
</evidence>
<evidence type="ECO:0000256" key="8">
    <source>
        <dbReference type="ARBA" id="ARBA00023264"/>
    </source>
</evidence>
<dbReference type="EMBL" id="JACHWS010000003">
    <property type="protein sequence ID" value="MBB3038593.1"/>
    <property type="molecule type" value="Genomic_DNA"/>
</dbReference>
<evidence type="ECO:0000313" key="10">
    <source>
        <dbReference type="EMBL" id="MBB3038593.1"/>
    </source>
</evidence>
<dbReference type="AlphaFoldDB" id="A0A839RRL4"/>
<dbReference type="InterPro" id="IPR045540">
    <property type="entry name" value="YegS/DAGK_C"/>
</dbReference>
<evidence type="ECO:0000256" key="3">
    <source>
        <dbReference type="ARBA" id="ARBA00022679"/>
    </source>
</evidence>
<evidence type="ECO:0000256" key="4">
    <source>
        <dbReference type="ARBA" id="ARBA00022741"/>
    </source>
</evidence>
<dbReference type="PANTHER" id="PTHR12358:SF54">
    <property type="entry name" value="SPHINGOSINE KINASE RELATED PROTEIN"/>
    <property type="match status" value="1"/>
</dbReference>
<dbReference type="InterPro" id="IPR001206">
    <property type="entry name" value="Diacylglycerol_kinase_cat_dom"/>
</dbReference>
<comment type="similarity">
    <text evidence="2">Belongs to the diacylglycerol/lipid kinase family.</text>
</comment>
<dbReference type="InterPro" id="IPR016064">
    <property type="entry name" value="NAD/diacylglycerol_kinase_sf"/>
</dbReference>
<keyword evidence="7" id="KW-0443">Lipid metabolism</keyword>
<keyword evidence="7" id="KW-0594">Phospholipid biosynthesis</keyword>
<keyword evidence="5 10" id="KW-0418">Kinase</keyword>
<dbReference type="GO" id="GO:0005524">
    <property type="term" value="F:ATP binding"/>
    <property type="evidence" value="ECO:0007669"/>
    <property type="project" value="UniProtKB-KW"/>
</dbReference>
<evidence type="ECO:0000256" key="2">
    <source>
        <dbReference type="ARBA" id="ARBA00005983"/>
    </source>
</evidence>
<sequence length="288" mass="30132">MRSFHLLVNPASGGGSAIEAVKPVAERLRDAGANVTVTYSTGKERSREMIPDSVSRGEVIVAVGGDGMVGSLAGAVAKAGGTLGIVPTGRGNDFARQLGLPKDPEGVARVLLGGKPQPVDIIEAAGETVVGSVYAGVDSLASALVDRAQWLPRPLQYPYAAVRALATFPPQRYVVTVDGNRSRFTGCTVVVANSGFYGSGMHVAPRADPTDGLLDVVMIAASSRMRLIAAMPTVYKGTHLGRPEVIWVRGKEVTVECEGSVDAYGDGDWLAPLPVTATIREHALQVMR</sequence>
<dbReference type="SMART" id="SM00046">
    <property type="entry name" value="DAGKc"/>
    <property type="match status" value="1"/>
</dbReference>
<name>A0A839RRL4_9ACTN</name>
<dbReference type="SUPFAM" id="SSF111331">
    <property type="entry name" value="NAD kinase/diacylglycerol kinase-like"/>
    <property type="match status" value="1"/>
</dbReference>
<accession>A0A839RRL4</accession>
<dbReference type="InterPro" id="IPR017438">
    <property type="entry name" value="ATP-NAD_kinase_N"/>
</dbReference>
<gene>
    <name evidence="10" type="ORF">FHU29_003062</name>
</gene>
<dbReference type="GO" id="GO:0008654">
    <property type="term" value="P:phospholipid biosynthetic process"/>
    <property type="evidence" value="ECO:0007669"/>
    <property type="project" value="UniProtKB-KW"/>
</dbReference>
<keyword evidence="6" id="KW-0067">ATP-binding</keyword>
<reference evidence="10 11" key="1">
    <citation type="submission" date="2020-08" db="EMBL/GenBank/DDBJ databases">
        <title>Sequencing the genomes of 1000 actinobacteria strains.</title>
        <authorList>
            <person name="Klenk H.-P."/>
        </authorList>
    </citation>
    <scope>NUCLEOTIDE SEQUENCE [LARGE SCALE GENOMIC DNA]</scope>
    <source>
        <strain evidence="10 11">DSM 45258</strain>
    </source>
</reference>
<dbReference type="Pfam" id="PF00781">
    <property type="entry name" value="DAGK_cat"/>
    <property type="match status" value="1"/>
</dbReference>
<keyword evidence="7" id="KW-0444">Lipid biosynthesis</keyword>
<keyword evidence="11" id="KW-1185">Reference proteome</keyword>
<comment type="cofactor">
    <cofactor evidence="1">
        <name>Mg(2+)</name>
        <dbReference type="ChEBI" id="CHEBI:18420"/>
    </cofactor>
</comment>
<evidence type="ECO:0000256" key="1">
    <source>
        <dbReference type="ARBA" id="ARBA00001946"/>
    </source>
</evidence>
<proteinExistence type="inferred from homology"/>
<dbReference type="RefSeq" id="WP_064440511.1">
    <property type="nucleotide sequence ID" value="NZ_BDDI01000008.1"/>
</dbReference>
<dbReference type="Pfam" id="PF19279">
    <property type="entry name" value="YegS_C"/>
    <property type="match status" value="1"/>
</dbReference>
<keyword evidence="8" id="KW-1208">Phospholipid metabolism</keyword>
<evidence type="ECO:0000259" key="9">
    <source>
        <dbReference type="PROSITE" id="PS50146"/>
    </source>
</evidence>
<comment type="caution">
    <text evidence="10">The sequence shown here is derived from an EMBL/GenBank/DDBJ whole genome shotgun (WGS) entry which is preliminary data.</text>
</comment>
<dbReference type="GO" id="GO:0016301">
    <property type="term" value="F:kinase activity"/>
    <property type="evidence" value="ECO:0007669"/>
    <property type="project" value="UniProtKB-KW"/>
</dbReference>